<accession>A0A7R8X8E8</accession>
<keyword evidence="2" id="KW-1185">Reference proteome</keyword>
<sequence>ISTDETIASVRQVDTQLRLALPQKPQVLEEAVQVAVRRDLRYMSLEDVRQRKVEADSPYLLDLKNFLWNVLRNKTSDVIEIIFTEEDFSPEEGTFVLKVGRGIKYEFPVGNDETVLYKFDGPVSENTSVYVENDDAWIHLTTSRATRPFKIFYFVIDASLLTQEFHVTGLNGTIEYREEDPVIQMPKRYVWHLSGPPGTGWDFQLQYLILNGGQNEFLYIGGGREVLSGRSGMILSNKEMQNKRSIRVATNDAVVYMVIPVRTTEWTGGFSLLFTRYGSLSLSLTCVTR</sequence>
<proteinExistence type="predicted"/>
<feature type="non-terminal residue" evidence="1">
    <location>
        <position position="289"/>
    </location>
</feature>
<organism evidence="1">
    <name type="scientific">Darwinula stevensoni</name>
    <dbReference type="NCBI Taxonomy" id="69355"/>
    <lineage>
        <taxon>Eukaryota</taxon>
        <taxon>Metazoa</taxon>
        <taxon>Ecdysozoa</taxon>
        <taxon>Arthropoda</taxon>
        <taxon>Crustacea</taxon>
        <taxon>Oligostraca</taxon>
        <taxon>Ostracoda</taxon>
        <taxon>Podocopa</taxon>
        <taxon>Podocopida</taxon>
        <taxon>Darwinulocopina</taxon>
        <taxon>Darwinuloidea</taxon>
        <taxon>Darwinulidae</taxon>
        <taxon>Darwinula</taxon>
    </lineage>
</organism>
<dbReference type="AlphaFoldDB" id="A0A7R8X8E8"/>
<dbReference type="EMBL" id="CAJPEV010000357">
    <property type="protein sequence ID" value="CAG0884406.1"/>
    <property type="molecule type" value="Genomic_DNA"/>
</dbReference>
<gene>
    <name evidence="1" type="ORF">DSTB1V02_LOCUS2976</name>
</gene>
<protein>
    <submittedName>
        <fullName evidence="1">Uncharacterized protein</fullName>
    </submittedName>
</protein>
<dbReference type="Proteomes" id="UP000677054">
    <property type="component" value="Unassembled WGS sequence"/>
</dbReference>
<name>A0A7R8X8E8_9CRUS</name>
<feature type="non-terminal residue" evidence="1">
    <location>
        <position position="1"/>
    </location>
</feature>
<evidence type="ECO:0000313" key="1">
    <source>
        <dbReference type="EMBL" id="CAD7243039.1"/>
    </source>
</evidence>
<reference evidence="1" key="1">
    <citation type="submission" date="2020-11" db="EMBL/GenBank/DDBJ databases">
        <authorList>
            <person name="Tran Van P."/>
        </authorList>
    </citation>
    <scope>NUCLEOTIDE SEQUENCE</scope>
</reference>
<evidence type="ECO:0000313" key="2">
    <source>
        <dbReference type="Proteomes" id="UP000677054"/>
    </source>
</evidence>
<dbReference type="EMBL" id="LR899874">
    <property type="protein sequence ID" value="CAD7243039.1"/>
    <property type="molecule type" value="Genomic_DNA"/>
</dbReference>